<accession>A0A918PFS0</accession>
<dbReference type="EMBL" id="BMZA01000008">
    <property type="protein sequence ID" value="GGZ06971.1"/>
    <property type="molecule type" value="Genomic_DNA"/>
</dbReference>
<keyword evidence="3" id="KW-1185">Reference proteome</keyword>
<proteinExistence type="predicted"/>
<feature type="region of interest" description="Disordered" evidence="1">
    <location>
        <begin position="1"/>
        <end position="27"/>
    </location>
</feature>
<evidence type="ECO:0000313" key="2">
    <source>
        <dbReference type="EMBL" id="GGZ06971.1"/>
    </source>
</evidence>
<comment type="caution">
    <text evidence="2">The sequence shown here is derived from an EMBL/GenBank/DDBJ whole genome shotgun (WGS) entry which is preliminary data.</text>
</comment>
<evidence type="ECO:0000313" key="3">
    <source>
        <dbReference type="Proteomes" id="UP000648075"/>
    </source>
</evidence>
<sequence length="101" mass="10164">MPAWPMSRPRSPYGTPKAADSLKSSYQSGANAAAEIAGATADAEPAAAAAATTVAAEGQPDWAKRMKRNQQLSQGVQVAAHAVKSGDSHGGGASINLSESD</sequence>
<reference evidence="2" key="1">
    <citation type="journal article" date="2014" name="Int. J. Syst. Evol. Microbiol.">
        <title>Complete genome sequence of Corynebacterium casei LMG S-19264T (=DSM 44701T), isolated from a smear-ripened cheese.</title>
        <authorList>
            <consortium name="US DOE Joint Genome Institute (JGI-PGF)"/>
            <person name="Walter F."/>
            <person name="Albersmeier A."/>
            <person name="Kalinowski J."/>
            <person name="Ruckert C."/>
        </authorList>
    </citation>
    <scope>NUCLEOTIDE SEQUENCE</scope>
    <source>
        <strain evidence="2">KCTC 32255</strain>
    </source>
</reference>
<name>A0A918PFS0_9SPHN</name>
<evidence type="ECO:0000256" key="1">
    <source>
        <dbReference type="SAM" id="MobiDB-lite"/>
    </source>
</evidence>
<gene>
    <name evidence="2" type="ORF">GCM10011614_22230</name>
</gene>
<protein>
    <recommendedName>
        <fullName evidence="4">Conjugal transfer protein TrbL</fullName>
    </recommendedName>
</protein>
<organism evidence="2 3">
    <name type="scientific">Novosphingobium colocasiae</name>
    <dbReference type="NCBI Taxonomy" id="1256513"/>
    <lineage>
        <taxon>Bacteria</taxon>
        <taxon>Pseudomonadati</taxon>
        <taxon>Pseudomonadota</taxon>
        <taxon>Alphaproteobacteria</taxon>
        <taxon>Sphingomonadales</taxon>
        <taxon>Sphingomonadaceae</taxon>
        <taxon>Novosphingobium</taxon>
    </lineage>
</organism>
<reference evidence="2" key="2">
    <citation type="submission" date="2020-09" db="EMBL/GenBank/DDBJ databases">
        <authorList>
            <person name="Sun Q."/>
            <person name="Kim S."/>
        </authorList>
    </citation>
    <scope>NUCLEOTIDE SEQUENCE</scope>
    <source>
        <strain evidence="2">KCTC 32255</strain>
    </source>
</reference>
<dbReference type="AlphaFoldDB" id="A0A918PFS0"/>
<feature type="region of interest" description="Disordered" evidence="1">
    <location>
        <begin position="80"/>
        <end position="101"/>
    </location>
</feature>
<dbReference type="Proteomes" id="UP000648075">
    <property type="component" value="Unassembled WGS sequence"/>
</dbReference>
<evidence type="ECO:0008006" key="4">
    <source>
        <dbReference type="Google" id="ProtNLM"/>
    </source>
</evidence>